<protein>
    <submittedName>
        <fullName evidence="5 6">Protein asteroid homolog 1</fullName>
    </submittedName>
</protein>
<dbReference type="PANTHER" id="PTHR15665:SF1">
    <property type="entry name" value="PROTEIN ASTEROID HOMOLOG 1"/>
    <property type="match status" value="1"/>
</dbReference>
<dbReference type="Proteomes" id="UP000515159">
    <property type="component" value="Chromosome 2"/>
</dbReference>
<gene>
    <name evidence="5 6 7" type="primary">ASTE1</name>
</gene>
<feature type="region of interest" description="Disordered" evidence="2">
    <location>
        <begin position="618"/>
        <end position="657"/>
    </location>
</feature>
<dbReference type="RefSeq" id="XP_033785895.1">
    <property type="nucleotide sequence ID" value="XM_033930004.1"/>
</dbReference>
<evidence type="ECO:0000313" key="5">
    <source>
        <dbReference type="RefSeq" id="XP_033785894.1"/>
    </source>
</evidence>
<dbReference type="InterPro" id="IPR026832">
    <property type="entry name" value="Asteroid"/>
</dbReference>
<dbReference type="InterPro" id="IPR029060">
    <property type="entry name" value="PIN-like_dom_sf"/>
</dbReference>
<dbReference type="AlphaFoldDB" id="A0A6P8QGI8"/>
<dbReference type="OrthoDB" id="25987at2759"/>
<proteinExistence type="inferred from homology"/>
<dbReference type="RefSeq" id="XP_033785894.1">
    <property type="nucleotide sequence ID" value="XM_033930003.1"/>
</dbReference>
<dbReference type="GeneID" id="117353739"/>
<dbReference type="PANTHER" id="PTHR15665">
    <property type="entry name" value="ASTEROID PROTEIN"/>
    <property type="match status" value="1"/>
</dbReference>
<reference evidence="5 6" key="1">
    <citation type="submission" date="2025-04" db="UniProtKB">
        <authorList>
            <consortium name="RefSeq"/>
        </authorList>
    </citation>
    <scope>IDENTIFICATION</scope>
</reference>
<dbReference type="CTD" id="28990"/>
<dbReference type="KEGG" id="gsh:117353739"/>
<accession>A0A6P8QGI8</accession>
<evidence type="ECO:0000313" key="6">
    <source>
        <dbReference type="RefSeq" id="XP_033785895.1"/>
    </source>
</evidence>
<dbReference type="RefSeq" id="XP_033785896.1">
    <property type="nucleotide sequence ID" value="XM_033930005.1"/>
</dbReference>
<dbReference type="GO" id="GO:0004518">
    <property type="term" value="F:nuclease activity"/>
    <property type="evidence" value="ECO:0007669"/>
    <property type="project" value="InterPro"/>
</dbReference>
<dbReference type="SUPFAM" id="SSF88723">
    <property type="entry name" value="PIN domain-like"/>
    <property type="match status" value="1"/>
</dbReference>
<evidence type="ECO:0000313" key="4">
    <source>
        <dbReference type="Proteomes" id="UP000515159"/>
    </source>
</evidence>
<feature type="compositionally biased region" description="Polar residues" evidence="2">
    <location>
        <begin position="644"/>
        <end position="654"/>
    </location>
</feature>
<dbReference type="InterPro" id="IPR006085">
    <property type="entry name" value="XPG_DNA_repair_N"/>
</dbReference>
<dbReference type="Gene3D" id="3.40.50.1010">
    <property type="entry name" value="5'-nuclease"/>
    <property type="match status" value="1"/>
</dbReference>
<comment type="similarity">
    <text evidence="1">Belongs to the asteroid family.</text>
</comment>
<evidence type="ECO:0000313" key="7">
    <source>
        <dbReference type="RefSeq" id="XP_033785896.1"/>
    </source>
</evidence>
<keyword evidence="4" id="KW-1185">Reference proteome</keyword>
<name>A0A6P8QGI8_GEOSA</name>
<evidence type="ECO:0000259" key="3">
    <source>
        <dbReference type="Pfam" id="PF00752"/>
    </source>
</evidence>
<sequence>MGIHGLMSYVGSNNQFFSDLQLRNTKLIVDGNNLYHRLYFDSNLDVQLGGDYDSFTDIVHKFFETLTVCNICPYVVLDGGCDLSDRKLETQKQRARDKIQQAQTISRGGGGNVLPLLVREVFKQILTKLQVPFVQCFSEADRDIMTLANQWNCPVLTLDSDFCIFDLKAGYCPLTYFQWKNVCTCKHTKQCYIQARCFSIEKFCAHFGHMNKALLPLFAVLNGNDYINLPSLETFFSKVRFPIGTSGSRGRKHLRIQGLLNWLSGFTDPEEAIDGVLHYLKKHEKEEVRKLLCSSMEDYTQSDVNLEDFFQNGAYLSHDAMALNLPKWVLEALTKGQLSPFLSDALVLRRTFLHVQVENMQRPSAHMISQPIRKALYRLVLTSSQNSRRASQTSKVPNKQLISEYDRIYATLKKSNVDVEVGYRDSCQDGFLLDTLTQVSAAERLQLLLETLQVEVIVLETVPVSLQLPVAVICYWIRHCDPKVKLHHFQALLIGIIWMELHQLTFNSDPRELDDNVKLVYDHFLNLKAKKMQSKGLDLDTIHIFCQWQCCLQMALYLNQLLYYPLAEPDLTRIYSGTLVHRLCQHLKGEPFADQLLLQCPAVAQLYHNLSGAIKSAVPPDSFQKKRNSKSGKSKKRKVKTKQTDSPGRSSMQETEPLCLVDNRFASLLMAD</sequence>
<organism evidence="4 7">
    <name type="scientific">Geotrypetes seraphini</name>
    <name type="common">Gaboon caecilian</name>
    <name type="synonym">Caecilia seraphini</name>
    <dbReference type="NCBI Taxonomy" id="260995"/>
    <lineage>
        <taxon>Eukaryota</taxon>
        <taxon>Metazoa</taxon>
        <taxon>Chordata</taxon>
        <taxon>Craniata</taxon>
        <taxon>Vertebrata</taxon>
        <taxon>Euteleostomi</taxon>
        <taxon>Amphibia</taxon>
        <taxon>Gymnophiona</taxon>
        <taxon>Geotrypetes</taxon>
    </lineage>
</organism>
<feature type="compositionally biased region" description="Basic residues" evidence="2">
    <location>
        <begin position="625"/>
        <end position="641"/>
    </location>
</feature>
<dbReference type="Pfam" id="PF00752">
    <property type="entry name" value="XPG_N"/>
    <property type="match status" value="1"/>
</dbReference>
<evidence type="ECO:0000256" key="1">
    <source>
        <dbReference type="ARBA" id="ARBA00007398"/>
    </source>
</evidence>
<feature type="domain" description="XPG N-terminal" evidence="3">
    <location>
        <begin position="1"/>
        <end position="96"/>
    </location>
</feature>
<evidence type="ECO:0000256" key="2">
    <source>
        <dbReference type="SAM" id="MobiDB-lite"/>
    </source>
</evidence>